<feature type="coiled-coil region" evidence="10">
    <location>
        <begin position="323"/>
        <end position="350"/>
    </location>
</feature>
<evidence type="ECO:0000256" key="6">
    <source>
        <dbReference type="ARBA" id="ARBA00022692"/>
    </source>
</evidence>
<dbReference type="PANTHER" id="PTHR30386">
    <property type="entry name" value="MEMBRANE FUSION SUBUNIT OF EMRAB-TOLC MULTIDRUG EFFLUX PUMP"/>
    <property type="match status" value="1"/>
</dbReference>
<reference evidence="12 13" key="1">
    <citation type="submission" date="2017-09" db="EMBL/GenBank/DDBJ databases">
        <authorList>
            <person name="Ehlers B."/>
            <person name="Leendertz F.H."/>
        </authorList>
    </citation>
    <scope>NUCLEOTIDE SEQUENCE [LARGE SCALE GENOMIC DNA]</scope>
    <source>
        <strain evidence="12 13">USBA 140</strain>
    </source>
</reference>
<dbReference type="RefSeq" id="WP_097281359.1">
    <property type="nucleotide sequence ID" value="NZ_OCNJ01000014.1"/>
</dbReference>
<comment type="subcellular location">
    <subcellularLocation>
        <location evidence="1 9">Cell inner membrane</location>
        <topology evidence="1 9">Single-pass membrane protein</topology>
    </subcellularLocation>
</comment>
<dbReference type="InterPro" id="IPR018490">
    <property type="entry name" value="cNMP-bd_dom_sf"/>
</dbReference>
<dbReference type="InterPro" id="IPR058781">
    <property type="entry name" value="HH_AprE-like"/>
</dbReference>
<evidence type="ECO:0000256" key="5">
    <source>
        <dbReference type="ARBA" id="ARBA00022519"/>
    </source>
</evidence>
<dbReference type="GO" id="GO:0005886">
    <property type="term" value="C:plasma membrane"/>
    <property type="evidence" value="ECO:0007669"/>
    <property type="project" value="UniProtKB-SubCell"/>
</dbReference>
<dbReference type="InterPro" id="IPR010129">
    <property type="entry name" value="T1SS_HlyD"/>
</dbReference>
<feature type="coiled-coil region" evidence="10">
    <location>
        <begin position="375"/>
        <end position="438"/>
    </location>
</feature>
<evidence type="ECO:0000256" key="9">
    <source>
        <dbReference type="RuleBase" id="RU365093"/>
    </source>
</evidence>
<dbReference type="InterPro" id="IPR058982">
    <property type="entry name" value="Beta-barrel_AprE"/>
</dbReference>
<feature type="domain" description="Cyclic nucleotide-binding" evidence="11">
    <location>
        <begin position="17"/>
        <end position="83"/>
    </location>
</feature>
<dbReference type="Proteomes" id="UP000219621">
    <property type="component" value="Unassembled WGS sequence"/>
</dbReference>
<name>A0A286GZ05_9PROT</name>
<dbReference type="AlphaFoldDB" id="A0A286GZ05"/>
<dbReference type="Pfam" id="PF00027">
    <property type="entry name" value="cNMP_binding"/>
    <property type="match status" value="1"/>
</dbReference>
<dbReference type="InterPro" id="IPR050739">
    <property type="entry name" value="MFP"/>
</dbReference>
<keyword evidence="13" id="KW-1185">Reference proteome</keyword>
<evidence type="ECO:0000256" key="3">
    <source>
        <dbReference type="ARBA" id="ARBA00022448"/>
    </source>
</evidence>
<accession>A0A286GZ05</accession>
<gene>
    <name evidence="12" type="ORF">SAMN05421508_11427</name>
</gene>
<dbReference type="SUPFAM" id="SSF51206">
    <property type="entry name" value="cAMP-binding domain-like"/>
    <property type="match status" value="1"/>
</dbReference>
<dbReference type="Gene3D" id="2.60.120.10">
    <property type="entry name" value="Jelly Rolls"/>
    <property type="match status" value="1"/>
</dbReference>
<evidence type="ECO:0000256" key="4">
    <source>
        <dbReference type="ARBA" id="ARBA00022475"/>
    </source>
</evidence>
<keyword evidence="5 9" id="KW-0997">Cell inner membrane</keyword>
<evidence type="ECO:0000256" key="10">
    <source>
        <dbReference type="SAM" id="Coils"/>
    </source>
</evidence>
<dbReference type="Gene3D" id="2.40.30.170">
    <property type="match status" value="1"/>
</dbReference>
<dbReference type="PROSITE" id="PS50042">
    <property type="entry name" value="CNMP_BINDING_3"/>
    <property type="match status" value="1"/>
</dbReference>
<dbReference type="SUPFAM" id="SSF111369">
    <property type="entry name" value="HlyD-like secretion proteins"/>
    <property type="match status" value="1"/>
</dbReference>
<sequence length="602" mass="65986">MTATLIQTDPVRDRLVRSLAEGEVLFRQGEAPGAAFLVLSGEIMLFRIAPGGRLTVVGICRPGDLAGHVDSARGQPMGCSAYAARGSLVQVVGPEYFDEHIAAAAHMPTVSPEEVDIEADSARRQDLAAAFVGSHDRRRAPRGKEWLPTRLYWQARRRLAPPRRALLLDDIEVLENRPTPWQAPALLVLLIAIVAGLVGWSAYGQLDMVVIAEGRVLPQSGQAVVAPLETGTLLAMHVRTGDVVKKGQELATLDPTFAHANLNKATQERANLQARIARLEAEIAGTAPARFSDDPDLDSLNRTLFETRRQAIAARRETSAARVAEVQAQLATTREELQAVRAQIAIYEDVEKMRSSLYRDNVGSRLQLLEARGNRAALERDAVRLARSVDQLQRQMETIRSENAVYLSERNEEAARQLALARDELAAVTEEIAKAQRLASLVSLQSPTDAVVLSVAEQVPGAVVNQGTPLVTLTPLDDTLQVEALLKPEDVANVHEGQTVRIKLDALPFQKHGTLEGRLRVVSPNIVTDRTPGTDDLPEQDRRVGYRMVIDITDATLEKVGPDFRLLPGMKAVAELNAGKRTILSYFLYPVLRVFDESLREP</sequence>
<dbReference type="PANTHER" id="PTHR30386:SF26">
    <property type="entry name" value="TRANSPORT PROTEIN COMB"/>
    <property type="match status" value="1"/>
</dbReference>
<keyword evidence="3 9" id="KW-0813">Transport</keyword>
<protein>
    <recommendedName>
        <fullName evidence="9">Membrane fusion protein (MFP) family protein</fullName>
    </recommendedName>
</protein>
<evidence type="ECO:0000256" key="2">
    <source>
        <dbReference type="ARBA" id="ARBA00009477"/>
    </source>
</evidence>
<dbReference type="NCBIfam" id="TIGR01843">
    <property type="entry name" value="type_I_hlyD"/>
    <property type="match status" value="1"/>
</dbReference>
<dbReference type="CDD" id="cd00038">
    <property type="entry name" value="CAP_ED"/>
    <property type="match status" value="1"/>
</dbReference>
<dbReference type="Pfam" id="PF25994">
    <property type="entry name" value="HH_AprE"/>
    <property type="match status" value="1"/>
</dbReference>
<proteinExistence type="inferred from homology"/>
<organism evidence="12 13">
    <name type="scientific">Caenispirillum bisanense</name>
    <dbReference type="NCBI Taxonomy" id="414052"/>
    <lineage>
        <taxon>Bacteria</taxon>
        <taxon>Pseudomonadati</taxon>
        <taxon>Pseudomonadota</taxon>
        <taxon>Alphaproteobacteria</taxon>
        <taxon>Rhodospirillales</taxon>
        <taxon>Novispirillaceae</taxon>
        <taxon>Caenispirillum</taxon>
    </lineage>
</organism>
<dbReference type="Pfam" id="PF26002">
    <property type="entry name" value="Beta-barrel_AprE"/>
    <property type="match status" value="1"/>
</dbReference>
<evidence type="ECO:0000256" key="1">
    <source>
        <dbReference type="ARBA" id="ARBA00004377"/>
    </source>
</evidence>
<comment type="similarity">
    <text evidence="2 9">Belongs to the membrane fusion protein (MFP) (TC 8.A.1) family.</text>
</comment>
<dbReference type="GO" id="GO:0015031">
    <property type="term" value="P:protein transport"/>
    <property type="evidence" value="ECO:0007669"/>
    <property type="project" value="InterPro"/>
</dbReference>
<keyword evidence="8" id="KW-0472">Membrane</keyword>
<evidence type="ECO:0000313" key="13">
    <source>
        <dbReference type="Proteomes" id="UP000219621"/>
    </source>
</evidence>
<evidence type="ECO:0000259" key="11">
    <source>
        <dbReference type="PROSITE" id="PS50042"/>
    </source>
</evidence>
<keyword evidence="10" id="KW-0175">Coiled coil</keyword>
<dbReference type="Gene3D" id="2.40.50.100">
    <property type="match status" value="1"/>
</dbReference>
<keyword evidence="6" id="KW-0812">Transmembrane</keyword>
<evidence type="ECO:0000313" key="12">
    <source>
        <dbReference type="EMBL" id="SOE00768.1"/>
    </source>
</evidence>
<dbReference type="OrthoDB" id="9810980at2"/>
<dbReference type="InterPro" id="IPR000595">
    <property type="entry name" value="cNMP-bd_dom"/>
</dbReference>
<dbReference type="PRINTS" id="PR01490">
    <property type="entry name" value="RTXTOXIND"/>
</dbReference>
<evidence type="ECO:0000256" key="8">
    <source>
        <dbReference type="ARBA" id="ARBA00023136"/>
    </source>
</evidence>
<keyword evidence="7" id="KW-1133">Transmembrane helix</keyword>
<dbReference type="EMBL" id="OCNJ01000014">
    <property type="protein sequence ID" value="SOE00768.1"/>
    <property type="molecule type" value="Genomic_DNA"/>
</dbReference>
<keyword evidence="4 9" id="KW-1003">Cell membrane</keyword>
<dbReference type="InterPro" id="IPR014710">
    <property type="entry name" value="RmlC-like_jellyroll"/>
</dbReference>
<evidence type="ECO:0000256" key="7">
    <source>
        <dbReference type="ARBA" id="ARBA00022989"/>
    </source>
</evidence>